<name>A0A074MHJ0_9BACL</name>
<dbReference type="InterPro" id="IPR038365">
    <property type="entry name" value="EcoRII_C_sf"/>
</dbReference>
<dbReference type="REBASE" id="98295">
    <property type="entry name" value="TflGST4ORFAP"/>
</dbReference>
<reference evidence="2 3" key="1">
    <citation type="journal article" date="2013" name="Int. J. Syst. Evol. Microbiol.">
        <title>Tumebacillus flagellatus sp. nov., an alpha-amylase/pullulanase-producing bacterium isolated from cassava wastewater.</title>
        <authorList>
            <person name="Wang Q."/>
            <person name="Xie N."/>
            <person name="Qin Y."/>
            <person name="Shen N."/>
            <person name="Zhu J."/>
            <person name="Mi H."/>
            <person name="Huang R."/>
        </authorList>
    </citation>
    <scope>NUCLEOTIDE SEQUENCE [LARGE SCALE GENOMIC DNA]</scope>
    <source>
        <strain evidence="2 3">GST4</strain>
    </source>
</reference>
<dbReference type="EMBL" id="JMIR01000001">
    <property type="protein sequence ID" value="KEO85117.1"/>
    <property type="molecule type" value="Genomic_DNA"/>
</dbReference>
<dbReference type="RefSeq" id="WP_052035820.1">
    <property type="nucleotide sequence ID" value="NZ_JMIR01000001.1"/>
</dbReference>
<dbReference type="OrthoDB" id="9797574at2"/>
<dbReference type="Proteomes" id="UP000027931">
    <property type="component" value="Unassembled WGS sequence"/>
</dbReference>
<evidence type="ECO:0000259" key="1">
    <source>
        <dbReference type="Pfam" id="PF09019"/>
    </source>
</evidence>
<dbReference type="Gene3D" id="3.40.91.80">
    <property type="match status" value="1"/>
</dbReference>
<dbReference type="GO" id="GO:0009036">
    <property type="term" value="F:type II site-specific deoxyribonuclease activity"/>
    <property type="evidence" value="ECO:0007669"/>
    <property type="project" value="InterPro"/>
</dbReference>
<dbReference type="SUPFAM" id="SSF52980">
    <property type="entry name" value="Restriction endonuclease-like"/>
    <property type="match status" value="1"/>
</dbReference>
<gene>
    <name evidence="2" type="ORF">EL26_00730</name>
</gene>
<organism evidence="2 3">
    <name type="scientific">Tumebacillus flagellatus</name>
    <dbReference type="NCBI Taxonomy" id="1157490"/>
    <lineage>
        <taxon>Bacteria</taxon>
        <taxon>Bacillati</taxon>
        <taxon>Bacillota</taxon>
        <taxon>Bacilli</taxon>
        <taxon>Bacillales</taxon>
        <taxon>Alicyclobacillaceae</taxon>
        <taxon>Tumebacillus</taxon>
    </lineage>
</organism>
<dbReference type="Pfam" id="PF09019">
    <property type="entry name" value="EcoRII-C"/>
    <property type="match status" value="1"/>
</dbReference>
<evidence type="ECO:0000313" key="3">
    <source>
        <dbReference type="Proteomes" id="UP000027931"/>
    </source>
</evidence>
<accession>A0A074MHJ0</accession>
<dbReference type="eggNOG" id="ENOG5033EJM">
    <property type="taxonomic scope" value="Bacteria"/>
</dbReference>
<comment type="caution">
    <text evidence="2">The sequence shown here is derived from an EMBL/GenBank/DDBJ whole genome shotgun (WGS) entry which is preliminary data.</text>
</comment>
<proteinExistence type="predicted"/>
<dbReference type="STRING" id="1157490.EL26_00730"/>
<keyword evidence="3" id="KW-1185">Reference proteome</keyword>
<evidence type="ECO:0000313" key="2">
    <source>
        <dbReference type="EMBL" id="KEO85117.1"/>
    </source>
</evidence>
<dbReference type="CDD" id="cd22320">
    <property type="entry name" value="Ecl18kI-like"/>
    <property type="match status" value="1"/>
</dbReference>
<dbReference type="InterPro" id="IPR015109">
    <property type="entry name" value="Restrct_endonuc_II_EcoRII_C"/>
</dbReference>
<sequence>MELAKFKKHIKQTRDKYFVDTQKMVDMVFSNSGYDQKPKSYFLNTPTDFLEGMRKELWTNLRETEKVFNVFVMEDLLSESRNLEDKIDIRDKDTFLEKVSVLLSEYDEHIIELGKSNTNSRRSRAGKEFEHTVHKLFLMSGIRFDPQGYIGQKKFEEQGLSKIVDSVVPGVLEYHLEKHKCALISMKTSLRERWQEVPEERSRTGAHMMYLITLDEQISNEIIDSLYEHNVRIVVRDWIKETKYKQNQRVLGLRNLIEDLLDIMEYWNRKKRRVYSDEQFLEKYNDYRERSQNEGITSAERCMWDEHMNMFKSKKKRPD</sequence>
<dbReference type="GO" id="GO:0003677">
    <property type="term" value="F:DNA binding"/>
    <property type="evidence" value="ECO:0007669"/>
    <property type="project" value="InterPro"/>
</dbReference>
<dbReference type="InterPro" id="IPR011335">
    <property type="entry name" value="Restrct_endonuc-II-like"/>
</dbReference>
<protein>
    <recommendedName>
        <fullName evidence="1">Restriction endonuclease type II EcoRII C-terminal domain-containing protein</fullName>
    </recommendedName>
</protein>
<dbReference type="AlphaFoldDB" id="A0A074MHJ0"/>
<dbReference type="GO" id="GO:0009307">
    <property type="term" value="P:DNA restriction-modification system"/>
    <property type="evidence" value="ECO:0007669"/>
    <property type="project" value="InterPro"/>
</dbReference>
<feature type="domain" description="Restriction endonuclease type II EcoRII C-terminal" evidence="1">
    <location>
        <begin position="97"/>
        <end position="256"/>
    </location>
</feature>